<dbReference type="OrthoDB" id="3918601at2759"/>
<protein>
    <recommendedName>
        <fullName evidence="3">Rhodopsin domain-containing protein</fullName>
    </recommendedName>
</protein>
<feature type="transmembrane region" description="Helical" evidence="2">
    <location>
        <begin position="129"/>
        <end position="151"/>
    </location>
</feature>
<feature type="transmembrane region" description="Helical" evidence="2">
    <location>
        <begin position="212"/>
        <end position="233"/>
    </location>
</feature>
<evidence type="ECO:0000313" key="5">
    <source>
        <dbReference type="Proteomes" id="UP000799539"/>
    </source>
</evidence>
<dbReference type="PANTHER" id="PTHR38794:SF3">
    <property type="entry name" value="INTEGRAL MEMBRANE PROTEIN"/>
    <property type="match status" value="1"/>
</dbReference>
<dbReference type="EMBL" id="ML992662">
    <property type="protein sequence ID" value="KAF2217705.1"/>
    <property type="molecule type" value="Genomic_DNA"/>
</dbReference>
<feature type="transmembrane region" description="Helical" evidence="2">
    <location>
        <begin position="56"/>
        <end position="77"/>
    </location>
</feature>
<feature type="transmembrane region" description="Helical" evidence="2">
    <location>
        <begin position="253"/>
        <end position="272"/>
    </location>
</feature>
<keyword evidence="5" id="KW-1185">Reference proteome</keyword>
<keyword evidence="2" id="KW-0472">Membrane</keyword>
<accession>A0A6A6FW39</accession>
<name>A0A6A6FW39_9PEZI</name>
<evidence type="ECO:0000313" key="4">
    <source>
        <dbReference type="EMBL" id="KAF2217705.1"/>
    </source>
</evidence>
<evidence type="ECO:0000256" key="2">
    <source>
        <dbReference type="SAM" id="Phobius"/>
    </source>
</evidence>
<dbReference type="InterPro" id="IPR049326">
    <property type="entry name" value="Rhodopsin_dom_fungi"/>
</dbReference>
<dbReference type="AlphaFoldDB" id="A0A6A6FW39"/>
<sequence>MASEELSPPPYQISPQNHGGYILVTAVIFIILSGLAAMVKLWAIAKAFKKFRLDDFAIIAGLIFALGYTIATCQSVNHGLGSAEEILTLTQTRSLGQFFLAANVLSYPALAFSKCSVALLIISIQPQRWIIASLYGVCAISIVWAIVAAAVTATQCGPHRWVLGHTDHDSCIDQYAAQVGIKLVDIITDVALVVLPIAMILSVQFSVWNRFVVSFMFGMRIVVPSFTAVTLASQSKFYDMPTSDRPFAAVVPSVWTSIALNLSVITACLPALKRFLMDVGAGIANGIMADAFEMQQGPINRSGYVPTTGEGSRDTGSRSRYVSQNSRSREERRRQSSALQGDKIDGGVQEDETSREGSTDGILRTTGYEVLYEADDPDHQNRSGSVTKLQLRSA</sequence>
<proteinExistence type="predicted"/>
<reference evidence="4" key="1">
    <citation type="journal article" date="2020" name="Stud. Mycol.">
        <title>101 Dothideomycetes genomes: a test case for predicting lifestyles and emergence of pathogens.</title>
        <authorList>
            <person name="Haridas S."/>
            <person name="Albert R."/>
            <person name="Binder M."/>
            <person name="Bloem J."/>
            <person name="Labutti K."/>
            <person name="Salamov A."/>
            <person name="Andreopoulos B."/>
            <person name="Baker S."/>
            <person name="Barry K."/>
            <person name="Bills G."/>
            <person name="Bluhm B."/>
            <person name="Cannon C."/>
            <person name="Castanera R."/>
            <person name="Culley D."/>
            <person name="Daum C."/>
            <person name="Ezra D."/>
            <person name="Gonzalez J."/>
            <person name="Henrissat B."/>
            <person name="Kuo A."/>
            <person name="Liang C."/>
            <person name="Lipzen A."/>
            <person name="Lutzoni F."/>
            <person name="Magnuson J."/>
            <person name="Mondo S."/>
            <person name="Nolan M."/>
            <person name="Ohm R."/>
            <person name="Pangilinan J."/>
            <person name="Park H.-J."/>
            <person name="Ramirez L."/>
            <person name="Alfaro M."/>
            <person name="Sun H."/>
            <person name="Tritt A."/>
            <person name="Yoshinaga Y."/>
            <person name="Zwiers L.-H."/>
            <person name="Turgeon B."/>
            <person name="Goodwin S."/>
            <person name="Spatafora J."/>
            <person name="Crous P."/>
            <person name="Grigoriev I."/>
        </authorList>
    </citation>
    <scope>NUCLEOTIDE SEQUENCE</scope>
    <source>
        <strain evidence="4">SCOH1-5</strain>
    </source>
</reference>
<keyword evidence="2" id="KW-0812">Transmembrane</keyword>
<feature type="compositionally biased region" description="Polar residues" evidence="1">
    <location>
        <begin position="382"/>
        <end position="394"/>
    </location>
</feature>
<dbReference type="Pfam" id="PF20684">
    <property type="entry name" value="Fung_rhodopsin"/>
    <property type="match status" value="1"/>
</dbReference>
<feature type="domain" description="Rhodopsin" evidence="3">
    <location>
        <begin position="40"/>
        <end position="276"/>
    </location>
</feature>
<dbReference type="PANTHER" id="PTHR38794">
    <property type="entry name" value="INTEGRAL MEMBRANE PROTEIN"/>
    <property type="match status" value="1"/>
</dbReference>
<feature type="transmembrane region" description="Helical" evidence="2">
    <location>
        <begin position="186"/>
        <end position="205"/>
    </location>
</feature>
<evidence type="ECO:0000259" key="3">
    <source>
        <dbReference type="Pfam" id="PF20684"/>
    </source>
</evidence>
<feature type="transmembrane region" description="Helical" evidence="2">
    <location>
        <begin position="20"/>
        <end position="44"/>
    </location>
</feature>
<keyword evidence="2" id="KW-1133">Transmembrane helix</keyword>
<organism evidence="4 5">
    <name type="scientific">Cercospora zeae-maydis SCOH1-5</name>
    <dbReference type="NCBI Taxonomy" id="717836"/>
    <lineage>
        <taxon>Eukaryota</taxon>
        <taxon>Fungi</taxon>
        <taxon>Dikarya</taxon>
        <taxon>Ascomycota</taxon>
        <taxon>Pezizomycotina</taxon>
        <taxon>Dothideomycetes</taxon>
        <taxon>Dothideomycetidae</taxon>
        <taxon>Mycosphaerellales</taxon>
        <taxon>Mycosphaerellaceae</taxon>
        <taxon>Cercospora</taxon>
    </lineage>
</organism>
<evidence type="ECO:0000256" key="1">
    <source>
        <dbReference type="SAM" id="MobiDB-lite"/>
    </source>
</evidence>
<feature type="region of interest" description="Disordered" evidence="1">
    <location>
        <begin position="300"/>
        <end position="394"/>
    </location>
</feature>
<dbReference type="Proteomes" id="UP000799539">
    <property type="component" value="Unassembled WGS sequence"/>
</dbReference>
<gene>
    <name evidence="4" type="ORF">CERZMDRAFT_92360</name>
</gene>
<feature type="transmembrane region" description="Helical" evidence="2">
    <location>
        <begin position="97"/>
        <end position="122"/>
    </location>
</feature>